<dbReference type="Proteomes" id="UP001165089">
    <property type="component" value="Unassembled WGS sequence"/>
</dbReference>
<dbReference type="RefSeq" id="WP_285727696.1">
    <property type="nucleotide sequence ID" value="NZ_BSDD01000007.1"/>
</dbReference>
<reference evidence="1 2" key="1">
    <citation type="journal article" date="2023" name="Antonie Van Leeuwenhoek">
        <title>Mesoterricola silvestris gen. nov., sp. nov., Mesoterricola sediminis sp. nov., Geothrix oryzae sp. nov., Geothrix edaphica sp. nov., Geothrix rubra sp. nov., and Geothrix limicola sp. nov., six novel members of Acidobacteriota isolated from soils.</title>
        <authorList>
            <person name="Itoh H."/>
            <person name="Sugisawa Y."/>
            <person name="Mise K."/>
            <person name="Xu Z."/>
            <person name="Kuniyasu M."/>
            <person name="Ushijima N."/>
            <person name="Kawano K."/>
            <person name="Kobayashi E."/>
            <person name="Shiratori Y."/>
            <person name="Masuda Y."/>
            <person name="Senoo K."/>
        </authorList>
    </citation>
    <scope>NUCLEOTIDE SEQUENCE [LARGE SCALE GENOMIC DNA]</scope>
    <source>
        <strain evidence="1 2">Red803</strain>
    </source>
</reference>
<evidence type="ECO:0008006" key="3">
    <source>
        <dbReference type="Google" id="ProtNLM"/>
    </source>
</evidence>
<evidence type="ECO:0000313" key="2">
    <source>
        <dbReference type="Proteomes" id="UP001165089"/>
    </source>
</evidence>
<evidence type="ECO:0000313" key="1">
    <source>
        <dbReference type="EMBL" id="GLH71408.1"/>
    </source>
</evidence>
<proteinExistence type="predicted"/>
<dbReference type="EMBL" id="BSDD01000007">
    <property type="protein sequence ID" value="GLH71408.1"/>
    <property type="molecule type" value="Genomic_DNA"/>
</dbReference>
<gene>
    <name evidence="1" type="ORF">GETHPA_29420</name>
</gene>
<name>A0ABQ5Q9Q3_9BACT</name>
<protein>
    <recommendedName>
        <fullName evidence="3">DUF4123 domain-containing protein</fullName>
    </recommendedName>
</protein>
<keyword evidence="2" id="KW-1185">Reference proteome</keyword>
<comment type="caution">
    <text evidence="1">The sequence shown here is derived from an EMBL/GenBank/DDBJ whole genome shotgun (WGS) entry which is preliminary data.</text>
</comment>
<accession>A0ABQ5Q9Q3</accession>
<sequence>MRLPFLQTQDPSLLWVEGHRIQAGAHQRPLSGLPTEDQLAQALAALPAGPTRWVVDDLWVPSVLLRDLPELPRGAEAQEAFFRWRFGQTLALEEPHAVQSILVESGTWLAAGIREDLRETWIQLSLRLDRGMRALTPRWLHLYNQLAPGFDLPGMLLSLSPAGGDRYAGTLVAWGRTLCLVRQWSEPLSPDGWNEERIAPSAAFLQREARTPQQMLVWGARTWPEGTVPVRCLDDRAPAGEVR</sequence>
<organism evidence="1 2">
    <name type="scientific">Geothrix rubra</name>
    <dbReference type="NCBI Taxonomy" id="2927977"/>
    <lineage>
        <taxon>Bacteria</taxon>
        <taxon>Pseudomonadati</taxon>
        <taxon>Acidobacteriota</taxon>
        <taxon>Holophagae</taxon>
        <taxon>Holophagales</taxon>
        <taxon>Holophagaceae</taxon>
        <taxon>Geothrix</taxon>
    </lineage>
</organism>